<keyword evidence="1" id="KW-0521">NADP</keyword>
<dbReference type="GO" id="GO:0070402">
    <property type="term" value="F:NADPH binding"/>
    <property type="evidence" value="ECO:0007669"/>
    <property type="project" value="TreeGrafter"/>
</dbReference>
<dbReference type="Pfam" id="PF00107">
    <property type="entry name" value="ADH_zinc_N"/>
    <property type="match status" value="1"/>
</dbReference>
<dbReference type="InterPro" id="IPR011032">
    <property type="entry name" value="GroES-like_sf"/>
</dbReference>
<dbReference type="EMBL" id="JNBR01000074">
    <property type="protein sequence ID" value="OQR99124.1"/>
    <property type="molecule type" value="Genomic_DNA"/>
</dbReference>
<evidence type="ECO:0000256" key="2">
    <source>
        <dbReference type="ARBA" id="ARBA00023002"/>
    </source>
</evidence>
<gene>
    <name evidence="4" type="ORF">ACHHYP_07237</name>
</gene>
<dbReference type="Gene3D" id="3.40.50.720">
    <property type="entry name" value="NAD(P)-binding Rossmann-like Domain"/>
    <property type="match status" value="1"/>
</dbReference>
<dbReference type="Gene3D" id="3.90.180.10">
    <property type="entry name" value="Medium-chain alcohol dehydrogenases, catalytic domain"/>
    <property type="match status" value="1"/>
</dbReference>
<dbReference type="STRING" id="1202772.A0A1V9ZMA8"/>
<name>A0A1V9ZMA8_ACHHY</name>
<dbReference type="OrthoDB" id="3509362at2759"/>
<dbReference type="InterPro" id="IPR036291">
    <property type="entry name" value="NAD(P)-bd_dom_sf"/>
</dbReference>
<organism evidence="4 5">
    <name type="scientific">Achlya hypogyna</name>
    <name type="common">Oomycete</name>
    <name type="synonym">Protoachlya hypogyna</name>
    <dbReference type="NCBI Taxonomy" id="1202772"/>
    <lineage>
        <taxon>Eukaryota</taxon>
        <taxon>Sar</taxon>
        <taxon>Stramenopiles</taxon>
        <taxon>Oomycota</taxon>
        <taxon>Saprolegniomycetes</taxon>
        <taxon>Saprolegniales</taxon>
        <taxon>Achlyaceae</taxon>
        <taxon>Achlya</taxon>
    </lineage>
</organism>
<dbReference type="Proteomes" id="UP000243579">
    <property type="component" value="Unassembled WGS sequence"/>
</dbReference>
<dbReference type="SUPFAM" id="SSF50129">
    <property type="entry name" value="GroES-like"/>
    <property type="match status" value="1"/>
</dbReference>
<evidence type="ECO:0000259" key="3">
    <source>
        <dbReference type="SMART" id="SM00829"/>
    </source>
</evidence>
<dbReference type="CDD" id="cd05276">
    <property type="entry name" value="p53_inducible_oxidoreductase"/>
    <property type="match status" value="1"/>
</dbReference>
<evidence type="ECO:0000313" key="4">
    <source>
        <dbReference type="EMBL" id="OQR99124.1"/>
    </source>
</evidence>
<dbReference type="AlphaFoldDB" id="A0A1V9ZMA8"/>
<proteinExistence type="predicted"/>
<dbReference type="InterPro" id="IPR014189">
    <property type="entry name" value="Quinone_OxRdtase_PIG3"/>
</dbReference>
<dbReference type="GO" id="GO:0016651">
    <property type="term" value="F:oxidoreductase activity, acting on NAD(P)H"/>
    <property type="evidence" value="ECO:0007669"/>
    <property type="project" value="TreeGrafter"/>
</dbReference>
<protein>
    <submittedName>
        <fullName evidence="4">NAD(P)H quinone oxidoreductase</fullName>
    </submittedName>
</protein>
<dbReference type="InterPro" id="IPR013149">
    <property type="entry name" value="ADH-like_C"/>
</dbReference>
<evidence type="ECO:0000313" key="5">
    <source>
        <dbReference type="Proteomes" id="UP000243579"/>
    </source>
</evidence>
<sequence length="351" mass="36996">MIWTIFAWGEEGLIILVFAMSMQAVLISTPGDATVLNVGPVALPVPAAGEVLIKVHAAGLNRLDILQRQGKYPPPPGASEILGLDVAGEIVSAGPGVDLAAKGFKIGDAVCALLQGGGYAQFAAAPLDVCLPVPKGFTMVEAASLPETFFTVWSNVFQRGHLSAGETLLVQGGSSGIGVSAIQIAKQLGHTVWVTAGSDEKCRACEALGADRGINYRTEDFAAVVKEISGGRGVDVILDMVAGDYVPREMNCLADDGRIVIIALQRGASAPIDLSQFLRRRLTVTGSGLRARDVAFKAQIARELLTKVWPLLESGKIKPVIYKSFPMAEATAAHQLMESSDHVGKIMLQIV</sequence>
<dbReference type="Pfam" id="PF08240">
    <property type="entry name" value="ADH_N"/>
    <property type="match status" value="1"/>
</dbReference>
<dbReference type="InterPro" id="IPR020843">
    <property type="entry name" value="ER"/>
</dbReference>
<dbReference type="InterPro" id="IPR013154">
    <property type="entry name" value="ADH-like_N"/>
</dbReference>
<evidence type="ECO:0000256" key="1">
    <source>
        <dbReference type="ARBA" id="ARBA00022857"/>
    </source>
</evidence>
<feature type="domain" description="Enoyl reductase (ER)" evidence="3">
    <location>
        <begin position="31"/>
        <end position="348"/>
    </location>
</feature>
<dbReference type="SMART" id="SM00829">
    <property type="entry name" value="PKS_ER"/>
    <property type="match status" value="1"/>
</dbReference>
<keyword evidence="5" id="KW-1185">Reference proteome</keyword>
<accession>A0A1V9ZMA8</accession>
<dbReference type="NCBIfam" id="TIGR02824">
    <property type="entry name" value="quinone_pig3"/>
    <property type="match status" value="1"/>
</dbReference>
<keyword evidence="2" id="KW-0560">Oxidoreductase</keyword>
<comment type="caution">
    <text evidence="4">The sequence shown here is derived from an EMBL/GenBank/DDBJ whole genome shotgun (WGS) entry which is preliminary data.</text>
</comment>
<dbReference type="SUPFAM" id="SSF51735">
    <property type="entry name" value="NAD(P)-binding Rossmann-fold domains"/>
    <property type="match status" value="1"/>
</dbReference>
<dbReference type="PANTHER" id="PTHR48106">
    <property type="entry name" value="QUINONE OXIDOREDUCTASE PIG3-RELATED"/>
    <property type="match status" value="1"/>
</dbReference>
<dbReference type="PANTHER" id="PTHR48106:SF8">
    <property type="entry name" value="OS02G0805600 PROTEIN"/>
    <property type="match status" value="1"/>
</dbReference>
<reference evidence="4 5" key="1">
    <citation type="journal article" date="2014" name="Genome Biol. Evol.">
        <title>The secreted proteins of Achlya hypogyna and Thraustotheca clavata identify the ancestral oomycete secretome and reveal gene acquisitions by horizontal gene transfer.</title>
        <authorList>
            <person name="Misner I."/>
            <person name="Blouin N."/>
            <person name="Leonard G."/>
            <person name="Richards T.A."/>
            <person name="Lane C.E."/>
        </authorList>
    </citation>
    <scope>NUCLEOTIDE SEQUENCE [LARGE SCALE GENOMIC DNA]</scope>
    <source>
        <strain evidence="4 5">ATCC 48635</strain>
    </source>
</reference>